<evidence type="ECO:0000313" key="1">
    <source>
        <dbReference type="EMBL" id="OAY62184.1"/>
    </source>
</evidence>
<organism evidence="1 2">
    <name type="scientific">Manihot esculenta</name>
    <name type="common">Cassava</name>
    <name type="synonym">Jatropha manihot</name>
    <dbReference type="NCBI Taxonomy" id="3983"/>
    <lineage>
        <taxon>Eukaryota</taxon>
        <taxon>Viridiplantae</taxon>
        <taxon>Streptophyta</taxon>
        <taxon>Embryophyta</taxon>
        <taxon>Tracheophyta</taxon>
        <taxon>Spermatophyta</taxon>
        <taxon>Magnoliopsida</taxon>
        <taxon>eudicotyledons</taxon>
        <taxon>Gunneridae</taxon>
        <taxon>Pentapetalae</taxon>
        <taxon>rosids</taxon>
        <taxon>fabids</taxon>
        <taxon>Malpighiales</taxon>
        <taxon>Euphorbiaceae</taxon>
        <taxon>Crotonoideae</taxon>
        <taxon>Manihoteae</taxon>
        <taxon>Manihot</taxon>
    </lineage>
</organism>
<keyword evidence="2" id="KW-1185">Reference proteome</keyword>
<protein>
    <submittedName>
        <fullName evidence="1">Uncharacterized protein</fullName>
    </submittedName>
</protein>
<dbReference type="AlphaFoldDB" id="A0A2C9WNX1"/>
<dbReference type="EMBL" id="CM004387">
    <property type="protein sequence ID" value="OAY62184.1"/>
    <property type="molecule type" value="Genomic_DNA"/>
</dbReference>
<proteinExistence type="predicted"/>
<name>A0A2C9WNX1_MANES</name>
<reference evidence="2" key="1">
    <citation type="journal article" date="2016" name="Nat. Biotechnol.">
        <title>Sequencing wild and cultivated cassava and related species reveals extensive interspecific hybridization and genetic diversity.</title>
        <authorList>
            <person name="Bredeson J.V."/>
            <person name="Lyons J.B."/>
            <person name="Prochnik S.E."/>
            <person name="Wu G.A."/>
            <person name="Ha C.M."/>
            <person name="Edsinger-Gonzales E."/>
            <person name="Grimwood J."/>
            <person name="Schmutz J."/>
            <person name="Rabbi I.Y."/>
            <person name="Egesi C."/>
            <person name="Nauluvula P."/>
            <person name="Lebot V."/>
            <person name="Ndunguru J."/>
            <person name="Mkamilo G."/>
            <person name="Bart R.S."/>
            <person name="Setter T.L."/>
            <person name="Gleadow R.M."/>
            <person name="Kulakow P."/>
            <person name="Ferguson M.E."/>
            <person name="Rounsley S."/>
            <person name="Rokhsar D.S."/>
        </authorList>
    </citation>
    <scope>NUCLEOTIDE SEQUENCE [LARGE SCALE GENOMIC DNA]</scope>
    <source>
        <strain evidence="2">cv. AM560-2</strain>
    </source>
</reference>
<accession>A0A2C9WNX1</accession>
<sequence>MIYRKWSLLTGPVAILGGIVATVVAANLLFVENDPFLKPDQRKPNSPPSTK</sequence>
<evidence type="ECO:0000313" key="2">
    <source>
        <dbReference type="Proteomes" id="UP000091857"/>
    </source>
</evidence>
<gene>
    <name evidence="1" type="ORF">MANES_01G247900v8</name>
</gene>
<comment type="caution">
    <text evidence="1">The sequence shown here is derived from an EMBL/GenBank/DDBJ whole genome shotgun (WGS) entry which is preliminary data.</text>
</comment>
<dbReference type="Gramene" id="Manes.01G247900.1.v8.1">
    <property type="protein sequence ID" value="Manes.01G247900.1.v8.1.CDS"/>
    <property type="gene ID" value="Manes.01G247900.v8.1"/>
</dbReference>
<dbReference type="Proteomes" id="UP000091857">
    <property type="component" value="Chromosome 1"/>
</dbReference>